<evidence type="ECO:0000256" key="3">
    <source>
        <dbReference type="ARBA" id="ARBA00023125"/>
    </source>
</evidence>
<dbReference type="PROSITE" id="PS50937">
    <property type="entry name" value="HTH_MERR_2"/>
    <property type="match status" value="1"/>
</dbReference>
<evidence type="ECO:0000313" key="6">
    <source>
        <dbReference type="EMBL" id="GAA2087152.1"/>
    </source>
</evidence>
<evidence type="ECO:0000256" key="1">
    <source>
        <dbReference type="ARBA" id="ARBA00022491"/>
    </source>
</evidence>
<evidence type="ECO:0000313" key="7">
    <source>
        <dbReference type="Proteomes" id="UP001500984"/>
    </source>
</evidence>
<dbReference type="RefSeq" id="WP_291794433.1">
    <property type="nucleotide sequence ID" value="NZ_BAAAPZ010000001.1"/>
</dbReference>
<dbReference type="InterPro" id="IPR047057">
    <property type="entry name" value="MerR_fam"/>
</dbReference>
<keyword evidence="1" id="KW-0678">Repressor</keyword>
<dbReference type="InterPro" id="IPR000551">
    <property type="entry name" value="MerR-type_HTH_dom"/>
</dbReference>
<evidence type="ECO:0000259" key="5">
    <source>
        <dbReference type="PROSITE" id="PS50937"/>
    </source>
</evidence>
<accession>A0ABN2W9Z1</accession>
<dbReference type="PANTHER" id="PTHR30204:SF69">
    <property type="entry name" value="MERR-FAMILY TRANSCRIPTIONAL REGULATOR"/>
    <property type="match status" value="1"/>
</dbReference>
<proteinExistence type="predicted"/>
<dbReference type="SMART" id="SM00422">
    <property type="entry name" value="HTH_MERR"/>
    <property type="match status" value="1"/>
</dbReference>
<dbReference type="PANTHER" id="PTHR30204">
    <property type="entry name" value="REDOX-CYCLING DRUG-SENSING TRANSCRIPTIONAL ACTIVATOR SOXR"/>
    <property type="match status" value="1"/>
</dbReference>
<organism evidence="6 7">
    <name type="scientific">Brevibacterium salitolerans</name>
    <dbReference type="NCBI Taxonomy" id="1403566"/>
    <lineage>
        <taxon>Bacteria</taxon>
        <taxon>Bacillati</taxon>
        <taxon>Actinomycetota</taxon>
        <taxon>Actinomycetes</taxon>
        <taxon>Micrococcales</taxon>
        <taxon>Brevibacteriaceae</taxon>
        <taxon>Brevibacterium</taxon>
    </lineage>
</organism>
<keyword evidence="4" id="KW-0804">Transcription</keyword>
<keyword evidence="7" id="KW-1185">Reference proteome</keyword>
<keyword evidence="2" id="KW-0805">Transcription regulation</keyword>
<protein>
    <submittedName>
        <fullName evidence="6">MerR family transcriptional regulator</fullName>
    </submittedName>
</protein>
<feature type="domain" description="HTH merR-type" evidence="5">
    <location>
        <begin position="1"/>
        <end position="70"/>
    </location>
</feature>
<evidence type="ECO:0000256" key="4">
    <source>
        <dbReference type="ARBA" id="ARBA00023163"/>
    </source>
</evidence>
<dbReference type="Gene3D" id="1.10.1660.10">
    <property type="match status" value="1"/>
</dbReference>
<dbReference type="EMBL" id="BAAAPZ010000001">
    <property type="protein sequence ID" value="GAA2087152.1"/>
    <property type="molecule type" value="Genomic_DNA"/>
</dbReference>
<reference evidence="6 7" key="1">
    <citation type="journal article" date="2019" name="Int. J. Syst. Evol. Microbiol.">
        <title>The Global Catalogue of Microorganisms (GCM) 10K type strain sequencing project: providing services to taxonomists for standard genome sequencing and annotation.</title>
        <authorList>
            <consortium name="The Broad Institute Genomics Platform"/>
            <consortium name="The Broad Institute Genome Sequencing Center for Infectious Disease"/>
            <person name="Wu L."/>
            <person name="Ma J."/>
        </authorList>
    </citation>
    <scope>NUCLEOTIDE SEQUENCE [LARGE SCALE GENOMIC DNA]</scope>
    <source>
        <strain evidence="6 7">JCM 15900</strain>
    </source>
</reference>
<dbReference type="InterPro" id="IPR009061">
    <property type="entry name" value="DNA-bd_dom_put_sf"/>
</dbReference>
<dbReference type="Pfam" id="PF13411">
    <property type="entry name" value="MerR_1"/>
    <property type="match status" value="1"/>
</dbReference>
<name>A0ABN2W9Z1_9MICO</name>
<dbReference type="SUPFAM" id="SSF46955">
    <property type="entry name" value="Putative DNA-binding domain"/>
    <property type="match status" value="1"/>
</dbReference>
<comment type="caution">
    <text evidence="6">The sequence shown here is derived from an EMBL/GenBank/DDBJ whole genome shotgun (WGS) entry which is preliminary data.</text>
</comment>
<sequence length="215" mass="22903">MKLSELAAAADTTTASVKFYIREGLLPPGEKRNQTTAVYGRPHLERLELILGLRRHIGSSLETIRALTEVIDDPEAGDLAVMEAAQTLAVGERRPPEGRAEASGGGDGREALRDVMETQGWPDAASAARAAVEERIARSAAVGIEWRTDTLRTIADAVGRIGTLGLDMTGSRDRTALGVAVGTYELSRLVVDMLRLAQTSESISRLSGGRPTGPE</sequence>
<keyword evidence="3" id="KW-0238">DNA-binding</keyword>
<evidence type="ECO:0000256" key="2">
    <source>
        <dbReference type="ARBA" id="ARBA00023015"/>
    </source>
</evidence>
<gene>
    <name evidence="6" type="ORF">GCM10009823_01380</name>
</gene>
<dbReference type="Proteomes" id="UP001500984">
    <property type="component" value="Unassembled WGS sequence"/>
</dbReference>